<dbReference type="AlphaFoldDB" id="A0A2S7KBK8"/>
<evidence type="ECO:0008006" key="3">
    <source>
        <dbReference type="Google" id="ProtNLM"/>
    </source>
</evidence>
<accession>A0A2S7KBK8</accession>
<reference evidence="1 2" key="1">
    <citation type="submission" date="2016-11" db="EMBL/GenBank/DDBJ databases">
        <title>Whole genomes of Flavobacteriaceae.</title>
        <authorList>
            <person name="Stine C."/>
            <person name="Li C."/>
            <person name="Tadesse D."/>
        </authorList>
    </citation>
    <scope>NUCLEOTIDE SEQUENCE [LARGE SCALE GENOMIC DNA]</scope>
    <source>
        <strain evidence="1 2">DSM 21068</strain>
    </source>
</reference>
<protein>
    <recommendedName>
        <fullName evidence="3">Transposase</fullName>
    </recommendedName>
</protein>
<dbReference type="EMBL" id="MUGO01000028">
    <property type="protein sequence ID" value="PQA90022.1"/>
    <property type="molecule type" value="Genomic_DNA"/>
</dbReference>
<organism evidence="1 2">
    <name type="scientific">Chryseobacterium piscicola</name>
    <dbReference type="NCBI Taxonomy" id="551459"/>
    <lineage>
        <taxon>Bacteria</taxon>
        <taxon>Pseudomonadati</taxon>
        <taxon>Bacteroidota</taxon>
        <taxon>Flavobacteriia</taxon>
        <taxon>Flavobacteriales</taxon>
        <taxon>Weeksellaceae</taxon>
        <taxon>Chryseobacterium group</taxon>
        <taxon>Chryseobacterium</taxon>
    </lineage>
</organism>
<evidence type="ECO:0000313" key="2">
    <source>
        <dbReference type="Proteomes" id="UP000238314"/>
    </source>
</evidence>
<comment type="caution">
    <text evidence="1">The sequence shown here is derived from an EMBL/GenBank/DDBJ whole genome shotgun (WGS) entry which is preliminary data.</text>
</comment>
<keyword evidence="2" id="KW-1185">Reference proteome</keyword>
<evidence type="ECO:0000313" key="1">
    <source>
        <dbReference type="EMBL" id="PQA90022.1"/>
    </source>
</evidence>
<gene>
    <name evidence="1" type="ORF">B0A70_15240</name>
</gene>
<sequence length="65" mass="7493">MMQYITGIARNQMVFMSLEDSISGDNPVRFIDVFVENIDLKALGFELRTPKTEGRPNSRKKIFLI</sequence>
<dbReference type="Proteomes" id="UP000238314">
    <property type="component" value="Unassembled WGS sequence"/>
</dbReference>
<name>A0A2S7KBK8_9FLAO</name>
<proteinExistence type="predicted"/>